<comment type="caution">
    <text evidence="1">The sequence shown here is derived from an EMBL/GenBank/DDBJ whole genome shotgun (WGS) entry which is preliminary data.</text>
</comment>
<sequence>MRDGRESGLYLDVISAEIGLLEGGSTNLKRCWRRRPVRTRPSWRKPCESVLSGRSPLFSRCLR</sequence>
<accession>I4ED08</accession>
<reference evidence="1 2" key="1">
    <citation type="journal article" date="2012" name="ISME J.">
        <title>Nitrification expanded: discovery, physiology and genomics of a nitrite-oxidizing bacterium from the phylum Chloroflexi.</title>
        <authorList>
            <person name="Sorokin D.Y."/>
            <person name="Lucker S."/>
            <person name="Vejmelkova D."/>
            <person name="Kostrikina N.A."/>
            <person name="Kleerebezem R."/>
            <person name="Rijpstra W.I."/>
            <person name="Damste J.S."/>
            <person name="Le Paslier D."/>
            <person name="Muyzer G."/>
            <person name="Wagner M."/>
            <person name="van Loosdrecht M.C."/>
            <person name="Daims H."/>
        </authorList>
    </citation>
    <scope>NUCLEOTIDE SEQUENCE [LARGE SCALE GENOMIC DNA]</scope>
    <source>
        <strain evidence="2">none</strain>
    </source>
</reference>
<gene>
    <name evidence="1" type="ORF">NITHO_1300005</name>
</gene>
<dbReference type="AlphaFoldDB" id="I4ED08"/>
<evidence type="ECO:0000313" key="1">
    <source>
        <dbReference type="EMBL" id="CCF82570.1"/>
    </source>
</evidence>
<dbReference type="Proteomes" id="UP000004221">
    <property type="component" value="Unassembled WGS sequence"/>
</dbReference>
<organism evidence="1 2">
    <name type="scientific">Nitrolancea hollandica Lb</name>
    <dbReference type="NCBI Taxonomy" id="1129897"/>
    <lineage>
        <taxon>Bacteria</taxon>
        <taxon>Pseudomonadati</taxon>
        <taxon>Thermomicrobiota</taxon>
        <taxon>Thermomicrobia</taxon>
        <taxon>Sphaerobacterales</taxon>
        <taxon>Sphaerobacterineae</taxon>
        <taxon>Sphaerobacteraceae</taxon>
        <taxon>Nitrolancea</taxon>
    </lineage>
</organism>
<dbReference type="EMBL" id="CAGS01000036">
    <property type="protein sequence ID" value="CCF82570.1"/>
    <property type="molecule type" value="Genomic_DNA"/>
</dbReference>
<evidence type="ECO:0000313" key="2">
    <source>
        <dbReference type="Proteomes" id="UP000004221"/>
    </source>
</evidence>
<proteinExistence type="predicted"/>
<keyword evidence="2" id="KW-1185">Reference proteome</keyword>
<protein>
    <submittedName>
        <fullName evidence="1">Uncharacterized protein</fullName>
    </submittedName>
</protein>
<name>I4ED08_9BACT</name>